<dbReference type="PANTHER" id="PTHR31189:SF13">
    <property type="entry name" value="CUPINCIN"/>
    <property type="match status" value="1"/>
</dbReference>
<dbReference type="GeneID" id="107425961"/>
<dbReference type="SMART" id="SM00835">
    <property type="entry name" value="Cupin_1"/>
    <property type="match status" value="2"/>
</dbReference>
<sequence>MALKSKLCLLVVLLSVVALNVAFAKEDPELKQCKHQCRQQQGFDDKQKQNCERDCEEYLKQKEEIERQKEKEREEHERGGGGEGWEFYTRNESQEGEGEDQQQRQEEEDEEEENPYVFEEEHFDTWVGTREGRVEVLPKFTKRSNLLRGIENYRVGFLEANPNTFVSPSHFDADIVLFVVQGKATVTIMKKEKKESHNLKRGYILKVPAGHPFYLTSTDENENLFIVKLFRPIFLSGHYEAFYGPGGQDPESFYTAFSWDLLEAAFKTDRNRLKRLFRQQKLGSIMKVSKEQVQGLSKRGEGGSGIWPFGSESGSFNLFRKRPSKANKYGHLHEVDSKDYEELQNLNLMISYANITRGAMTAPLYNSRATKIAFVIDGEGCFEMACPHLSSGSSSEQYGHGQGSRSSMQKQKKSKRYQRVSGRLTRGVVFIVPAGHPYSLVASPSNNLEVVCFEVDSEGNIKYPLAGDENFVKQMDGIAKELAFNVPNKEVDRIFGNQEHNFFLPGPTQQKQGGRAYA</sequence>
<organism evidence="4 5">
    <name type="scientific">Ziziphus jujuba</name>
    <name type="common">Chinese jujube</name>
    <name type="synonym">Ziziphus sativa</name>
    <dbReference type="NCBI Taxonomy" id="326968"/>
    <lineage>
        <taxon>Eukaryota</taxon>
        <taxon>Viridiplantae</taxon>
        <taxon>Streptophyta</taxon>
        <taxon>Embryophyta</taxon>
        <taxon>Tracheophyta</taxon>
        <taxon>Spermatophyta</taxon>
        <taxon>Magnoliopsida</taxon>
        <taxon>eudicotyledons</taxon>
        <taxon>Gunneridae</taxon>
        <taxon>Pentapetalae</taxon>
        <taxon>rosids</taxon>
        <taxon>fabids</taxon>
        <taxon>Rosales</taxon>
        <taxon>Rhamnaceae</taxon>
        <taxon>Paliureae</taxon>
        <taxon>Ziziphus</taxon>
    </lineage>
</organism>
<dbReference type="AlphaFoldDB" id="A0A6P4AZT2"/>
<evidence type="ECO:0000313" key="4">
    <source>
        <dbReference type="Proteomes" id="UP001652623"/>
    </source>
</evidence>
<evidence type="ECO:0000256" key="2">
    <source>
        <dbReference type="SAM" id="SignalP"/>
    </source>
</evidence>
<feature type="compositionally biased region" description="Acidic residues" evidence="1">
    <location>
        <begin position="94"/>
        <end position="114"/>
    </location>
</feature>
<dbReference type="InterPro" id="IPR014710">
    <property type="entry name" value="RmlC-like_jellyroll"/>
</dbReference>
<dbReference type="KEGG" id="zju:107425961"/>
<name>A0A6P4AZT2_ZIZJJ</name>
<dbReference type="InParanoid" id="A0A6P4AZT2"/>
<feature type="chain" id="PRO_5028265367" evidence="2">
    <location>
        <begin position="25"/>
        <end position="518"/>
    </location>
</feature>
<dbReference type="InterPro" id="IPR011051">
    <property type="entry name" value="RmlC_Cupin_sf"/>
</dbReference>
<reference evidence="5" key="1">
    <citation type="submission" date="2025-08" db="UniProtKB">
        <authorList>
            <consortium name="RefSeq"/>
        </authorList>
    </citation>
    <scope>IDENTIFICATION</scope>
    <source>
        <tissue evidence="5">Seedling</tissue>
    </source>
</reference>
<dbReference type="CDD" id="cd02245">
    <property type="entry name" value="cupin_7S_vicilin-like_C"/>
    <property type="match status" value="1"/>
</dbReference>
<keyword evidence="2" id="KW-0732">Signal</keyword>
<proteinExistence type="predicted"/>
<feature type="compositionally biased region" description="Basic and acidic residues" evidence="1">
    <location>
        <begin position="64"/>
        <end position="80"/>
    </location>
</feature>
<dbReference type="Gene3D" id="2.60.120.10">
    <property type="entry name" value="Jelly Rolls"/>
    <property type="match status" value="2"/>
</dbReference>
<dbReference type="InterPro" id="IPR050253">
    <property type="entry name" value="Seed_Storage-Functional"/>
</dbReference>
<feature type="region of interest" description="Disordered" evidence="1">
    <location>
        <begin position="393"/>
        <end position="420"/>
    </location>
</feature>
<evidence type="ECO:0000313" key="5">
    <source>
        <dbReference type="RefSeq" id="XP_015891520.3"/>
    </source>
</evidence>
<dbReference type="InterPro" id="IPR006045">
    <property type="entry name" value="Cupin_1"/>
</dbReference>
<gene>
    <name evidence="5" type="primary">LOC107425961</name>
</gene>
<evidence type="ECO:0000259" key="3">
    <source>
        <dbReference type="SMART" id="SM00835"/>
    </source>
</evidence>
<protein>
    <submittedName>
        <fullName evidence="5">Vicilin Cor a 11.0101</fullName>
    </submittedName>
</protein>
<feature type="signal peptide" evidence="2">
    <location>
        <begin position="1"/>
        <end position="24"/>
    </location>
</feature>
<keyword evidence="4" id="KW-1185">Reference proteome</keyword>
<feature type="region of interest" description="Disordered" evidence="1">
    <location>
        <begin position="64"/>
        <end position="116"/>
    </location>
</feature>
<dbReference type="RefSeq" id="XP_015891520.3">
    <property type="nucleotide sequence ID" value="XM_016036034.4"/>
</dbReference>
<feature type="domain" description="Cupin type-1" evidence="3">
    <location>
        <begin position="144"/>
        <end position="274"/>
    </location>
</feature>
<dbReference type="Proteomes" id="UP001652623">
    <property type="component" value="Chromosome 9"/>
</dbReference>
<dbReference type="CDD" id="cd02244">
    <property type="entry name" value="cupin_7S_vicilin-like_N"/>
    <property type="match status" value="1"/>
</dbReference>
<dbReference type="SUPFAM" id="SSF51182">
    <property type="entry name" value="RmlC-like cupins"/>
    <property type="match status" value="2"/>
</dbReference>
<evidence type="ECO:0000256" key="1">
    <source>
        <dbReference type="SAM" id="MobiDB-lite"/>
    </source>
</evidence>
<dbReference type="PANTHER" id="PTHR31189">
    <property type="entry name" value="OS03G0336100 PROTEIN-RELATED"/>
    <property type="match status" value="1"/>
</dbReference>
<accession>A0A6P4AZT2</accession>
<dbReference type="Pfam" id="PF00190">
    <property type="entry name" value="Cupin_1"/>
    <property type="match status" value="2"/>
</dbReference>
<feature type="domain" description="Cupin type-1" evidence="3">
    <location>
        <begin position="316"/>
        <end position="492"/>
    </location>
</feature>